<dbReference type="EMBL" id="CP015029">
    <property type="protein sequence ID" value="QIM64578.1"/>
    <property type="molecule type" value="Genomic_DNA"/>
</dbReference>
<dbReference type="EMBL" id="RKQT01000006">
    <property type="protein sequence ID" value="RPE91000.1"/>
    <property type="molecule type" value="Genomic_DNA"/>
</dbReference>
<evidence type="ECO:0000313" key="5">
    <source>
        <dbReference type="EMBL" id="QIM64578.1"/>
    </source>
</evidence>
<dbReference type="AlphaFoldDB" id="A0AAE7C2E7"/>
<dbReference type="PROSITE" id="PS51934">
    <property type="entry name" value="LRAT"/>
    <property type="match status" value="1"/>
</dbReference>
<name>A0AAE7C2E7_9PAST</name>
<keyword evidence="7" id="KW-1185">Reference proteome</keyword>
<evidence type="ECO:0000256" key="1">
    <source>
        <dbReference type="ARBA" id="ARBA00022679"/>
    </source>
</evidence>
<dbReference type="PANTHER" id="PTHR13943">
    <property type="entry name" value="HRAS-LIKE SUPPRESSOR - RELATED"/>
    <property type="match status" value="1"/>
</dbReference>
<keyword evidence="1" id="KW-0808">Transferase</keyword>
<dbReference type="RefSeq" id="WP_123957582.1">
    <property type="nucleotide sequence ID" value="NZ_CP015029.1"/>
</dbReference>
<sequence length="225" mass="24251">MIAGDHIYSPRTGYTHHGIYIGNQQVIHYSGFANGMNSGEICIAAVDEFSNGNPVHVLERPFRVFSHTETVERAYQRLGEDWYNVLLNNCEHFVNWCINGKHESSQVNDLVDSLQKVNDAVSYSKSLSSPSLDSGRIATTVPTSSLPLSLGGGVTAISGLAGIASTVVATKMVEEVLSDDSEVKQTFVDAVDSTTEFIGETVEEVGEVIDSVVTGAIDFIGSIFD</sequence>
<dbReference type="GO" id="GO:0070292">
    <property type="term" value="P:N-acylphosphatidylethanolamine metabolic process"/>
    <property type="evidence" value="ECO:0007669"/>
    <property type="project" value="TreeGrafter"/>
</dbReference>
<evidence type="ECO:0000313" key="8">
    <source>
        <dbReference type="Proteomes" id="UP000502287"/>
    </source>
</evidence>
<keyword evidence="2" id="KW-0378">Hydrolase</keyword>
<evidence type="ECO:0000313" key="7">
    <source>
        <dbReference type="Proteomes" id="UP000276901"/>
    </source>
</evidence>
<dbReference type="KEGG" id="fcl:A4G17_03540"/>
<protein>
    <submittedName>
        <fullName evidence="6">Lecithin:retinol acyltransferase</fullName>
    </submittedName>
</protein>
<evidence type="ECO:0000256" key="2">
    <source>
        <dbReference type="ARBA" id="ARBA00022801"/>
    </source>
</evidence>
<evidence type="ECO:0000256" key="3">
    <source>
        <dbReference type="ARBA" id="ARBA00023098"/>
    </source>
</evidence>
<reference evidence="5 8" key="1">
    <citation type="submission" date="2016-03" db="EMBL/GenBank/DDBJ databases">
        <authorList>
            <person name="Hansen M.J."/>
            <person name="Bojesen A.M."/>
            <person name="Planet P."/>
        </authorList>
    </citation>
    <scope>NUCLEOTIDE SEQUENCE [LARGE SCALE GENOMIC DNA]</scope>
    <source>
        <strain evidence="5 8">HPA 21</strain>
    </source>
</reference>
<dbReference type="PANTHER" id="PTHR13943:SF77">
    <property type="entry name" value="LRAT DOMAIN-CONTAINING PROTEIN"/>
    <property type="match status" value="1"/>
</dbReference>
<dbReference type="Proteomes" id="UP000502287">
    <property type="component" value="Chromosome"/>
</dbReference>
<reference evidence="6 7" key="2">
    <citation type="submission" date="2018-11" db="EMBL/GenBank/DDBJ databases">
        <title>Genomic Encyclopedia of Type Strains, Phase IV (KMG-IV): sequencing the most valuable type-strain genomes for metagenomic binning, comparative biology and taxonomic classification.</title>
        <authorList>
            <person name="Goeker M."/>
        </authorList>
    </citation>
    <scope>NUCLEOTIDE SEQUENCE [LARGE SCALE GENOMIC DNA]</scope>
    <source>
        <strain evidence="6 7">DSM 25797</strain>
    </source>
</reference>
<dbReference type="InterPro" id="IPR007053">
    <property type="entry name" value="LRAT_dom"/>
</dbReference>
<feature type="domain" description="LRAT" evidence="4">
    <location>
        <begin position="6"/>
        <end position="106"/>
    </location>
</feature>
<dbReference type="GO" id="GO:0016410">
    <property type="term" value="F:N-acyltransferase activity"/>
    <property type="evidence" value="ECO:0007669"/>
    <property type="project" value="TreeGrafter"/>
</dbReference>
<evidence type="ECO:0000313" key="6">
    <source>
        <dbReference type="EMBL" id="RPE91000.1"/>
    </source>
</evidence>
<dbReference type="GO" id="GO:0004623">
    <property type="term" value="F:phospholipase A2 activity"/>
    <property type="evidence" value="ECO:0007669"/>
    <property type="project" value="TreeGrafter"/>
</dbReference>
<proteinExistence type="predicted"/>
<keyword evidence="3" id="KW-0443">Lipid metabolism</keyword>
<gene>
    <name evidence="5" type="ORF">A4G17_03540</name>
    <name evidence="6" type="ORF">EDC49_2005</name>
</gene>
<dbReference type="InterPro" id="IPR051496">
    <property type="entry name" value="H-rev107_PLA/AT"/>
</dbReference>
<dbReference type="Pfam" id="PF04970">
    <property type="entry name" value="LRAT"/>
    <property type="match status" value="1"/>
</dbReference>
<organism evidence="5 8">
    <name type="scientific">Frederiksenia canicola</name>
    <dbReference type="NCBI Taxonomy" id="123824"/>
    <lineage>
        <taxon>Bacteria</taxon>
        <taxon>Pseudomonadati</taxon>
        <taxon>Pseudomonadota</taxon>
        <taxon>Gammaproteobacteria</taxon>
        <taxon>Pasteurellales</taxon>
        <taxon>Pasteurellaceae</taxon>
        <taxon>Frederiksenia</taxon>
    </lineage>
</organism>
<keyword evidence="6" id="KW-0012">Acyltransferase</keyword>
<evidence type="ECO:0000259" key="4">
    <source>
        <dbReference type="PROSITE" id="PS51934"/>
    </source>
</evidence>
<dbReference type="Proteomes" id="UP000276901">
    <property type="component" value="Unassembled WGS sequence"/>
</dbReference>
<dbReference type="GO" id="GO:0008970">
    <property type="term" value="F:phospholipase A1 activity"/>
    <property type="evidence" value="ECO:0007669"/>
    <property type="project" value="TreeGrafter"/>
</dbReference>
<dbReference type="Gene3D" id="3.90.1720.10">
    <property type="entry name" value="endopeptidase domain like (from Nostoc punctiforme)"/>
    <property type="match status" value="1"/>
</dbReference>
<accession>A0AAE7C2E7</accession>
<dbReference type="GO" id="GO:0005737">
    <property type="term" value="C:cytoplasm"/>
    <property type="evidence" value="ECO:0007669"/>
    <property type="project" value="TreeGrafter"/>
</dbReference>